<keyword evidence="3" id="KW-1185">Reference proteome</keyword>
<reference evidence="2 3" key="1">
    <citation type="submission" date="2023-12" db="EMBL/GenBank/DDBJ databases">
        <title>Novel species of the genus Arcicella isolated from rivers.</title>
        <authorList>
            <person name="Lu H."/>
        </authorList>
    </citation>
    <scope>NUCLEOTIDE SEQUENCE [LARGE SCALE GENOMIC DNA]</scope>
    <source>
        <strain evidence="2 3">DC2W</strain>
    </source>
</reference>
<proteinExistence type="predicted"/>
<name>A0ABU5RZJ0_9BACT</name>
<dbReference type="EMBL" id="JAYGIL010000002">
    <property type="protein sequence ID" value="MEA5401635.1"/>
    <property type="molecule type" value="Genomic_DNA"/>
</dbReference>
<organism evidence="2 3">
    <name type="scientific">Arcicella gelida</name>
    <dbReference type="NCBI Taxonomy" id="2984195"/>
    <lineage>
        <taxon>Bacteria</taxon>
        <taxon>Pseudomonadati</taxon>
        <taxon>Bacteroidota</taxon>
        <taxon>Cytophagia</taxon>
        <taxon>Cytophagales</taxon>
        <taxon>Flectobacillaceae</taxon>
        <taxon>Arcicella</taxon>
    </lineage>
</organism>
<protein>
    <submittedName>
        <fullName evidence="2">ABC-three component system protein</fullName>
    </submittedName>
</protein>
<accession>A0ABU5RZJ0</accession>
<sequence length="309" mass="36506">MDYRLENLSEDDFESLINMLCQHVLGIGFVSFSKGKDGGRDGRFEGVANAYPSKTEQWKGKFIIQVKHTTDYQASCSDNKFFGNKTGLVEKEVPKVKVLKSKGEIDNYLLFTNRKETESREEARQYIKDQTGLTNVDIIGKDTLHRFLSQNKEIVKQFGLDKFTMPFEFHDKDIRDLIVIFHDTLPKFINSSLTLDRPSIEEKNRVNNLDNAYYENIILPDLDRHEKQILDFLQNPINQEFAQYYEETSLELKRVIEANREQFDDFKKIFSFLTNYLMEKEPDKLKKYRNTIPAFFHFMYYQCDIGRNR</sequence>
<dbReference type="Pfam" id="PF20279">
    <property type="entry name" value="CTD12"/>
    <property type="match status" value="1"/>
</dbReference>
<dbReference type="RefSeq" id="WP_323325447.1">
    <property type="nucleotide sequence ID" value="NZ_JAYGIL010000002.1"/>
</dbReference>
<evidence type="ECO:0000259" key="1">
    <source>
        <dbReference type="Pfam" id="PF20279"/>
    </source>
</evidence>
<comment type="caution">
    <text evidence="2">The sequence shown here is derived from an EMBL/GenBank/DDBJ whole genome shotgun (WGS) entry which is preliminary data.</text>
</comment>
<gene>
    <name evidence="2" type="ORF">VB776_01835</name>
</gene>
<evidence type="ECO:0000313" key="3">
    <source>
        <dbReference type="Proteomes" id="UP001303899"/>
    </source>
</evidence>
<feature type="domain" description="ABC-three component systems C-terminal" evidence="1">
    <location>
        <begin position="165"/>
        <end position="306"/>
    </location>
</feature>
<dbReference type="InterPro" id="IPR046917">
    <property type="entry name" value="ABC-3C_CTD12"/>
</dbReference>
<dbReference type="Proteomes" id="UP001303899">
    <property type="component" value="Unassembled WGS sequence"/>
</dbReference>
<evidence type="ECO:0000313" key="2">
    <source>
        <dbReference type="EMBL" id="MEA5401635.1"/>
    </source>
</evidence>